<name>A0A845M5U9_9RHOB</name>
<dbReference type="RefSeq" id="WP_161351965.1">
    <property type="nucleotide sequence ID" value="NZ_WTUX01000017.1"/>
</dbReference>
<dbReference type="AlphaFoldDB" id="A0A845M5U9"/>
<comment type="caution">
    <text evidence="1">The sequence shown here is derived from an EMBL/GenBank/DDBJ whole genome shotgun (WGS) entry which is preliminary data.</text>
</comment>
<gene>
    <name evidence="1" type="ORF">GQE99_12470</name>
</gene>
<reference evidence="1 2" key="1">
    <citation type="submission" date="2019-12" db="EMBL/GenBank/DDBJ databases">
        <title>Maritimibacter sp. nov. sp. isolated from sea sand.</title>
        <authorList>
            <person name="Kim J."/>
            <person name="Jeong S.E."/>
            <person name="Jung H.S."/>
            <person name="Jeon C.O."/>
        </authorList>
    </citation>
    <scope>NUCLEOTIDE SEQUENCE [LARGE SCALE GENOMIC DNA]</scope>
    <source>
        <strain evidence="1 2">DP07</strain>
    </source>
</reference>
<keyword evidence="2" id="KW-1185">Reference proteome</keyword>
<protein>
    <submittedName>
        <fullName evidence="1">Uncharacterized protein</fullName>
    </submittedName>
</protein>
<evidence type="ECO:0000313" key="1">
    <source>
        <dbReference type="EMBL" id="MZR13828.1"/>
    </source>
</evidence>
<dbReference type="Proteomes" id="UP000467322">
    <property type="component" value="Unassembled WGS sequence"/>
</dbReference>
<dbReference type="EMBL" id="WTUX01000017">
    <property type="protein sequence ID" value="MZR13828.1"/>
    <property type="molecule type" value="Genomic_DNA"/>
</dbReference>
<proteinExistence type="predicted"/>
<organism evidence="1 2">
    <name type="scientific">Maritimibacter harenae</name>
    <dbReference type="NCBI Taxonomy" id="2606218"/>
    <lineage>
        <taxon>Bacteria</taxon>
        <taxon>Pseudomonadati</taxon>
        <taxon>Pseudomonadota</taxon>
        <taxon>Alphaproteobacteria</taxon>
        <taxon>Rhodobacterales</taxon>
        <taxon>Roseobacteraceae</taxon>
        <taxon>Maritimibacter</taxon>
    </lineage>
</organism>
<evidence type="ECO:0000313" key="2">
    <source>
        <dbReference type="Proteomes" id="UP000467322"/>
    </source>
</evidence>
<accession>A0A845M5U9</accession>
<sequence length="263" mass="30130">MSLIMGRCLGVIVVYDPLRASSAVARFKDFIANSFSDHCIRVVTNHPGIKGDIVGSNDCAEFSGWEEGICDEDYEEYDIFICANDTFNTRRAFGEEEERRFLEELVKARSHTRSYLIGDLHWHINHNFIMRREKCVLKWVRTHIFAISTEAAKKTSGVALSKSEIVSMVNVDGDGNFVLSKDIPEVVRRRVEDWLRPADPSLGWHGSQRASRSHLTLKAMCVLQELDLTRRCVEAGVRIYSTARVGRREFLLSMVYNFEHRVL</sequence>